<dbReference type="AlphaFoldDB" id="A0AAW4WU19"/>
<feature type="binding site" evidence="3">
    <location>
        <position position="302"/>
    </location>
    <ligand>
        <name>Mg(2+)</name>
        <dbReference type="ChEBI" id="CHEBI:18420"/>
    </ligand>
</feature>
<proteinExistence type="inferred from homology"/>
<dbReference type="InterPro" id="IPR001952">
    <property type="entry name" value="Alkaline_phosphatase"/>
</dbReference>
<reference evidence="6 7" key="1">
    <citation type="submission" date="2021-10" db="EMBL/GenBank/DDBJ databases">
        <authorList>
            <person name="Grouzdev D.S."/>
            <person name="Pantiukh K.S."/>
            <person name="Krutkina M.S."/>
        </authorList>
    </citation>
    <scope>NUCLEOTIDE SEQUENCE [LARGE SCALE GENOMIC DNA]</scope>
    <source>
        <strain evidence="6 7">Z-7514</strain>
    </source>
</reference>
<dbReference type="GO" id="GO:0004035">
    <property type="term" value="F:alkaline phosphatase activity"/>
    <property type="evidence" value="ECO:0007669"/>
    <property type="project" value="TreeGrafter"/>
</dbReference>
<keyword evidence="5" id="KW-0732">Signal</keyword>
<evidence type="ECO:0000256" key="1">
    <source>
        <dbReference type="ARBA" id="ARBA00022553"/>
    </source>
</evidence>
<evidence type="ECO:0000256" key="5">
    <source>
        <dbReference type="SAM" id="SignalP"/>
    </source>
</evidence>
<evidence type="ECO:0000256" key="4">
    <source>
        <dbReference type="RuleBase" id="RU003946"/>
    </source>
</evidence>
<keyword evidence="3" id="KW-0479">Metal-binding</keyword>
<dbReference type="SMART" id="SM00098">
    <property type="entry name" value="alkPPc"/>
    <property type="match status" value="1"/>
</dbReference>
<protein>
    <submittedName>
        <fullName evidence="6">Alkaline phosphatase</fullName>
    </submittedName>
</protein>
<keyword evidence="7" id="KW-1185">Reference proteome</keyword>
<sequence length="514" mass="56234">MCKALFGKKKILSLLVLVLFVTFMMGSAAFANGTVAQAESPKYVFYFIGDGMASAHTTLAEFYTQFENKEEVTHSYEDMGESFIDHEAEEPGDRLTMHQLDVHGSTRTTGSDTIVPGSGQTATALATGIKTSRNAISVDPDGNPLETVLLAANKQGMNTGLISTARVTHATPGAFGANVLDRSMENEIAEQYLENNIDFLAGGGYRHFLPQTVEGSSREDDRDLFREYEEAGYAVFRSAEDTQSFRDYQPSADSKILYTPNRTHMQYEIDRVDSEEPSLAELTEKGIEALTANDNGFIVMVEGGRIDHAAHNNDVAGTIYDTLAFDDSIAVALDFYEQYPDETLIIVVGDHETGGLSLNNCEGMEYDYFLDLEPVTRVQGSVEEGFAYTGDRDQLFADMENIFGIDDLKDFEIEMLENAMDLEDAEGVEADVADFGAYWPQAPWISPTQATIAHITSRRSKIGWSTSSHTGSTIPMAAHGVNAEYFDGALDNTDVGQLTAAILGLELDVEVPAL</sequence>
<feature type="binding site" evidence="3">
    <location>
        <position position="307"/>
    </location>
    <ligand>
        <name>Zn(2+)</name>
        <dbReference type="ChEBI" id="CHEBI:29105"/>
        <label>2</label>
    </ligand>
</feature>
<dbReference type="CDD" id="cd16012">
    <property type="entry name" value="ALP"/>
    <property type="match status" value="1"/>
</dbReference>
<comment type="similarity">
    <text evidence="4">Belongs to the alkaline phosphatase family.</text>
</comment>
<organism evidence="6 7">
    <name type="scientific">Halanaerobium polyolivorans</name>
    <dbReference type="NCBI Taxonomy" id="2886943"/>
    <lineage>
        <taxon>Bacteria</taxon>
        <taxon>Bacillati</taxon>
        <taxon>Bacillota</taxon>
        <taxon>Clostridia</taxon>
        <taxon>Halanaerobiales</taxon>
        <taxon>Halanaerobiaceae</taxon>
        <taxon>Halanaerobium</taxon>
    </lineage>
</organism>
<feature type="signal peptide" evidence="5">
    <location>
        <begin position="1"/>
        <end position="31"/>
    </location>
</feature>
<accession>A0AAW4WU19</accession>
<feature type="chain" id="PRO_5043700274" evidence="5">
    <location>
        <begin position="32"/>
        <end position="514"/>
    </location>
</feature>
<feature type="binding site" evidence="3">
    <location>
        <position position="50"/>
    </location>
    <ligand>
        <name>Zn(2+)</name>
        <dbReference type="ChEBI" id="CHEBI:29105"/>
        <label>2</label>
    </ligand>
</feature>
<gene>
    <name evidence="6" type="ORF">LJ207_04570</name>
</gene>
<dbReference type="RefSeq" id="WP_229344500.1">
    <property type="nucleotide sequence ID" value="NZ_JAJFAT010000005.1"/>
</dbReference>
<evidence type="ECO:0000256" key="2">
    <source>
        <dbReference type="PIRSR" id="PIRSR601952-1"/>
    </source>
</evidence>
<dbReference type="InterPro" id="IPR042085">
    <property type="entry name" value="Ap_crown"/>
</dbReference>
<feature type="binding site" evidence="3">
    <location>
        <position position="311"/>
    </location>
    <ligand>
        <name>Zn(2+)</name>
        <dbReference type="ChEBI" id="CHEBI:29105"/>
        <label>2</label>
    </ligand>
</feature>
<dbReference type="GO" id="GO:0046872">
    <property type="term" value="F:metal ion binding"/>
    <property type="evidence" value="ECO:0007669"/>
    <property type="project" value="UniProtKB-KW"/>
</dbReference>
<keyword evidence="1" id="KW-0597">Phosphoprotein</keyword>
<keyword evidence="3" id="KW-0862">Zinc</keyword>
<dbReference type="PANTHER" id="PTHR11596:SF5">
    <property type="entry name" value="ALKALINE PHOSPHATASE"/>
    <property type="match status" value="1"/>
</dbReference>
<evidence type="ECO:0000256" key="3">
    <source>
        <dbReference type="PIRSR" id="PIRSR601952-2"/>
    </source>
</evidence>
<feature type="binding site" evidence="3">
    <location>
        <position position="50"/>
    </location>
    <ligand>
        <name>Mg(2+)</name>
        <dbReference type="ChEBI" id="CHEBI:18420"/>
    </ligand>
</feature>
<dbReference type="EMBL" id="JAJFAT010000005">
    <property type="protein sequence ID" value="MCC3144598.1"/>
    <property type="molecule type" value="Genomic_DNA"/>
</dbReference>
<comment type="caution">
    <text evidence="6">The sequence shown here is derived from an EMBL/GenBank/DDBJ whole genome shotgun (WGS) entry which is preliminary data.</text>
</comment>
<dbReference type="Gene3D" id="1.10.1200.140">
    <property type="entry name" value="Alkaline phosphatase, crown domain"/>
    <property type="match status" value="1"/>
</dbReference>
<dbReference type="PRINTS" id="PR00113">
    <property type="entry name" value="ALKPHPHTASE"/>
</dbReference>
<dbReference type="PANTHER" id="PTHR11596">
    <property type="entry name" value="ALKALINE PHOSPHATASE"/>
    <property type="match status" value="1"/>
</dbReference>
<feature type="binding site" evidence="3">
    <location>
        <position position="169"/>
    </location>
    <ligand>
        <name>Mg(2+)</name>
        <dbReference type="ChEBI" id="CHEBI:18420"/>
    </ligand>
</feature>
<evidence type="ECO:0000313" key="6">
    <source>
        <dbReference type="EMBL" id="MCC3144598.1"/>
    </source>
</evidence>
<dbReference type="Proteomes" id="UP001199296">
    <property type="component" value="Unassembled WGS sequence"/>
</dbReference>
<keyword evidence="3" id="KW-0460">Magnesium</keyword>
<feature type="active site" description="Phosphoserine intermediate" evidence="2">
    <location>
        <position position="118"/>
    </location>
</feature>
<name>A0AAW4WU19_9FIRM</name>
<comment type="cofactor">
    <cofactor evidence="3">
        <name>Zn(2+)</name>
        <dbReference type="ChEBI" id="CHEBI:29105"/>
    </cofactor>
    <text evidence="3">Binds 2 Zn(2+) ions.</text>
</comment>
<evidence type="ECO:0000313" key="7">
    <source>
        <dbReference type="Proteomes" id="UP001199296"/>
    </source>
</evidence>
<dbReference type="Gene3D" id="3.40.720.10">
    <property type="entry name" value="Alkaline Phosphatase, subunit A"/>
    <property type="match status" value="1"/>
</dbReference>
<comment type="cofactor">
    <cofactor evidence="3">
        <name>Mg(2+)</name>
        <dbReference type="ChEBI" id="CHEBI:18420"/>
    </cofactor>
    <text evidence="3">Binds 1 Mg(2+) ion.</text>
</comment>
<dbReference type="InterPro" id="IPR017850">
    <property type="entry name" value="Alkaline_phosphatase_core_sf"/>
</dbReference>
<feature type="binding site" evidence="3">
    <location>
        <position position="171"/>
    </location>
    <ligand>
        <name>Mg(2+)</name>
        <dbReference type="ChEBI" id="CHEBI:18420"/>
    </ligand>
</feature>
<feature type="binding site" evidence="3">
    <location>
        <position position="350"/>
    </location>
    <ligand>
        <name>Zn(2+)</name>
        <dbReference type="ChEBI" id="CHEBI:29105"/>
        <label>2</label>
    </ligand>
</feature>
<feature type="binding site" evidence="3">
    <location>
        <position position="469"/>
    </location>
    <ligand>
        <name>Zn(2+)</name>
        <dbReference type="ChEBI" id="CHEBI:29105"/>
        <label>2</label>
    </ligand>
</feature>
<dbReference type="Pfam" id="PF00245">
    <property type="entry name" value="Alk_phosphatase"/>
    <property type="match status" value="1"/>
</dbReference>
<dbReference type="SUPFAM" id="SSF53649">
    <property type="entry name" value="Alkaline phosphatase-like"/>
    <property type="match status" value="1"/>
</dbReference>
<feature type="binding site" evidence="3">
    <location>
        <position position="351"/>
    </location>
    <ligand>
        <name>Zn(2+)</name>
        <dbReference type="ChEBI" id="CHEBI:29105"/>
        <label>2</label>
    </ligand>
</feature>